<name>A0A2Z4HVK4_LISWE</name>
<dbReference type="AlphaFoldDB" id="A0A2Z4HVK4"/>
<dbReference type="RefSeq" id="WP_226910384.1">
    <property type="nucleotide sequence ID" value="NZ_MH382833.1"/>
</dbReference>
<dbReference type="InterPro" id="IPR049929">
    <property type="entry name" value="TenpN-like"/>
</dbReference>
<proteinExistence type="predicted"/>
<organism evidence="1">
    <name type="scientific">Listeria welshimeri</name>
    <dbReference type="NCBI Taxonomy" id="1643"/>
    <lineage>
        <taxon>Bacteria</taxon>
        <taxon>Bacillati</taxon>
        <taxon>Bacillota</taxon>
        <taxon>Bacilli</taxon>
        <taxon>Bacillales</taxon>
        <taxon>Listeriaceae</taxon>
        <taxon>Listeria</taxon>
    </lineage>
</organism>
<gene>
    <name evidence="1" type="ORF">pLIS100060</name>
</gene>
<evidence type="ECO:0000313" key="1">
    <source>
        <dbReference type="EMBL" id="AWW22387.1"/>
    </source>
</evidence>
<geneLocation type="plasmid" evidence="1">
    <name>pLIS1</name>
</geneLocation>
<dbReference type="EMBL" id="MH382833">
    <property type="protein sequence ID" value="AWW22387.1"/>
    <property type="molecule type" value="Genomic_DNA"/>
</dbReference>
<accession>A0A2Z4HVK4</accession>
<sequence>MDKKVLQEMNDKPYKYQVVRLKKEFFQSNPHSINMLDPGNPEKQMRRTYLYLDIQKDHYHYLIPFRSHLNHRNGVATPFKDRPKAGLDYSHTLIIKDSTYIQPAFISNDQYREVKNKMKPIYSRTSRYISDFMNAYKKGIVLDLPKYQNSTLINFVGYLEKEWTKQVPLQDRKQTQKVKENNRPKNSVPNMRIPFIADIDMPISINLYRQVFYKIGDKIKEMG</sequence>
<reference evidence="1" key="1">
    <citation type="submission" date="2018-05" db="EMBL/GenBank/DDBJ databases">
        <title>Prevalence of plasmid-borne benzalkonium chloride resistance cassette bcrABC and cadmium resistance cadA genes in nonpathogenic Listeria spp. isolated from food-processing environments.</title>
        <authorList>
            <person name="Korsak D."/>
            <person name="Chmielowska C."/>
            <person name="Szuplewska M."/>
            <person name="Bartosik D."/>
        </authorList>
    </citation>
    <scope>NUCLEOTIDE SEQUENCE</scope>
    <source>
        <strain evidence="1">40/07</strain>
        <plasmid evidence="1">pLIS1</plasmid>
    </source>
</reference>
<keyword evidence="1" id="KW-0614">Plasmid</keyword>
<protein>
    <submittedName>
        <fullName evidence="1">Uncharacterized protein</fullName>
    </submittedName>
</protein>
<dbReference type="CDD" id="cd17493">
    <property type="entry name" value="toxin_TenpN"/>
    <property type="match status" value="1"/>
</dbReference>